<evidence type="ECO:0000256" key="1">
    <source>
        <dbReference type="ARBA" id="ARBA00004477"/>
    </source>
</evidence>
<evidence type="ECO:0000256" key="5">
    <source>
        <dbReference type="ARBA" id="ARBA00022679"/>
    </source>
</evidence>
<evidence type="ECO:0000256" key="2">
    <source>
        <dbReference type="ARBA" id="ARBA00004922"/>
    </source>
</evidence>
<dbReference type="EC" id="2.4.1.-" evidence="10"/>
<feature type="transmembrane region" description="Helical" evidence="10">
    <location>
        <begin position="494"/>
        <end position="514"/>
    </location>
</feature>
<keyword evidence="13" id="KW-1185">Reference proteome</keyword>
<gene>
    <name evidence="12" type="ORF">SCF082_LOCUS43592</name>
</gene>
<dbReference type="Pfam" id="PF03155">
    <property type="entry name" value="Alg6_Alg8"/>
    <property type="match status" value="2"/>
</dbReference>
<evidence type="ECO:0000256" key="9">
    <source>
        <dbReference type="ARBA" id="ARBA00023136"/>
    </source>
</evidence>
<evidence type="ECO:0000256" key="4">
    <source>
        <dbReference type="ARBA" id="ARBA00022676"/>
    </source>
</evidence>
<feature type="transmembrane region" description="Helical" evidence="10">
    <location>
        <begin position="156"/>
        <end position="174"/>
    </location>
</feature>
<comment type="subcellular location">
    <subcellularLocation>
        <location evidence="1 10">Endoplasmic reticulum membrane</location>
        <topology evidence="1 10">Multi-pass membrane protein</topology>
    </subcellularLocation>
</comment>
<feature type="transmembrane region" description="Helical" evidence="10">
    <location>
        <begin position="608"/>
        <end position="630"/>
    </location>
</feature>
<dbReference type="EMBL" id="CAXAMM010040348">
    <property type="protein sequence ID" value="CAK9092638.1"/>
    <property type="molecule type" value="Genomic_DNA"/>
</dbReference>
<evidence type="ECO:0000256" key="11">
    <source>
        <dbReference type="SAM" id="MobiDB-lite"/>
    </source>
</evidence>
<keyword evidence="9 10" id="KW-0472">Membrane</keyword>
<comment type="pathway">
    <text evidence="2 10">Protein modification; protein glycosylation.</text>
</comment>
<keyword evidence="7 10" id="KW-0256">Endoplasmic reticulum</keyword>
<dbReference type="InterPro" id="IPR004856">
    <property type="entry name" value="Glyco_trans_ALG6/ALG8"/>
</dbReference>
<dbReference type="PANTHER" id="PTHR12413">
    <property type="entry name" value="DOLICHYL GLYCOSYLTRANSFERASE"/>
    <property type="match status" value="1"/>
</dbReference>
<keyword evidence="6 10" id="KW-0812">Transmembrane</keyword>
<feature type="transmembrane region" description="Helical" evidence="10">
    <location>
        <begin position="728"/>
        <end position="752"/>
    </location>
</feature>
<evidence type="ECO:0000256" key="10">
    <source>
        <dbReference type="RuleBase" id="RU363110"/>
    </source>
</evidence>
<keyword evidence="5 10" id="KW-0808">Transferase</keyword>
<evidence type="ECO:0000256" key="8">
    <source>
        <dbReference type="ARBA" id="ARBA00022989"/>
    </source>
</evidence>
<evidence type="ECO:0000313" key="13">
    <source>
        <dbReference type="Proteomes" id="UP001642464"/>
    </source>
</evidence>
<feature type="transmembrane region" description="Helical" evidence="10">
    <location>
        <begin position="772"/>
        <end position="791"/>
    </location>
</feature>
<proteinExistence type="inferred from homology"/>
<feature type="region of interest" description="Disordered" evidence="11">
    <location>
        <begin position="257"/>
        <end position="331"/>
    </location>
</feature>
<sequence>MAGAEEAGPTTGESVGVVALLSLTLKVLLLPAYQSQEFEKQRVWMAVVHQLSPAEWYGSAVVVDASNSSSSSSSGAAETWPLDYPPGFAFFKYAQSWFARALEPDMVEFAGGDSATAATFQRVCVILTDQFLLLGILLVCTTWPSTTTTDMEWSRNKVVVVVALILFNPGLLMVDHLHLHFSGCAIGFFLIAVAFLRRGDDFGDLAGAWTIVLLVMFDHTFAPVIPMFAIYLFRHFCSVPGNNTAIKLWLGSRSRASSTQSNTSADGDTPWRSRDRSASFGDDEADSRSSSEEDDDDDGDDESIESIRTPVAPRSPRGATRATERQLRFRGLGGVQEGPIFEEDPMDLDPGAAIAERGPSDTGLILQHLRLSTTEGSARALSSVPSMPVMSTFDTAGGTFMDSPRSVQSVQPSRAGLGFRREDDAAMDLTGKPKRDPRNKHKRAHSEIPRGFRLRKAYDHFKLDNSFKKLLQRPRGVSNLEISSVRRRVGLWRVMALLTVVGGTLGVYMVPFWAAGANIEVLAWKLYDLLVPSGKVVCNPYWAPNIWALYLGFDMLLDAAGKHVELWETPAVAVPGLEPHVLPSVQPWMCAVCTFLAMSPALRRVWDYPHYSVLLPAFVYCMMSAFMLGYHVHEKAVLMIIVPLTLASCDSTMDARLYLLMSWIAHVSLLPILETPDLKALKPVLLLLHCFGSFIALDQYHIMARRARRIRAEPNGGGVWLWAGDRSYFYGLVVTYVLSEVVHPVIPFVVSYLPWESAFANDTELQRQLERFPVTLISVYCAAGMVHCWTLSMQQLSRKISVIESYQWSPRHGPDQPNEAVSDRNPFSLNLR</sequence>
<feature type="transmembrane region" description="Helical" evidence="10">
    <location>
        <begin position="15"/>
        <end position="33"/>
    </location>
</feature>
<accession>A0ABP0QX49</accession>
<feature type="compositionally biased region" description="Acidic residues" evidence="11">
    <location>
        <begin position="292"/>
        <end position="304"/>
    </location>
</feature>
<reference evidence="12 13" key="1">
    <citation type="submission" date="2024-02" db="EMBL/GenBank/DDBJ databases">
        <authorList>
            <person name="Chen Y."/>
            <person name="Shah S."/>
            <person name="Dougan E. K."/>
            <person name="Thang M."/>
            <person name="Chan C."/>
        </authorList>
    </citation>
    <scope>NUCLEOTIDE SEQUENCE [LARGE SCALE GENOMIC DNA]</scope>
</reference>
<feature type="region of interest" description="Disordered" evidence="11">
    <location>
        <begin position="809"/>
        <end position="832"/>
    </location>
</feature>
<dbReference type="Proteomes" id="UP001642464">
    <property type="component" value="Unassembled WGS sequence"/>
</dbReference>
<dbReference type="PANTHER" id="PTHR12413:SF2">
    <property type="entry name" value="DOLICHYL PYROPHOSPHATE GLC1MAN9GLCNAC2 ALPHA-1,3-GLUCOSYLTRANSFERASE-RELATED"/>
    <property type="match status" value="1"/>
</dbReference>
<feature type="transmembrane region" description="Helical" evidence="10">
    <location>
        <begin position="123"/>
        <end position="144"/>
    </location>
</feature>
<comment type="similarity">
    <text evidence="3 10">Belongs to the ALG6/ALG8 glucosyltransferase family.</text>
</comment>
<evidence type="ECO:0000256" key="7">
    <source>
        <dbReference type="ARBA" id="ARBA00022824"/>
    </source>
</evidence>
<keyword evidence="8 10" id="KW-1133">Transmembrane helix</keyword>
<comment type="caution">
    <text evidence="12">The sequence shown here is derived from an EMBL/GenBank/DDBJ whole genome shotgun (WGS) entry which is preliminary data.</text>
</comment>
<evidence type="ECO:0000256" key="3">
    <source>
        <dbReference type="ARBA" id="ARBA00008715"/>
    </source>
</evidence>
<keyword evidence="4 10" id="KW-0328">Glycosyltransferase</keyword>
<evidence type="ECO:0000256" key="6">
    <source>
        <dbReference type="ARBA" id="ARBA00022692"/>
    </source>
</evidence>
<evidence type="ECO:0000313" key="12">
    <source>
        <dbReference type="EMBL" id="CAK9092638.1"/>
    </source>
</evidence>
<organism evidence="12 13">
    <name type="scientific">Durusdinium trenchii</name>
    <dbReference type="NCBI Taxonomy" id="1381693"/>
    <lineage>
        <taxon>Eukaryota</taxon>
        <taxon>Sar</taxon>
        <taxon>Alveolata</taxon>
        <taxon>Dinophyceae</taxon>
        <taxon>Suessiales</taxon>
        <taxon>Symbiodiniaceae</taxon>
        <taxon>Durusdinium</taxon>
    </lineage>
</organism>
<feature type="transmembrane region" description="Helical" evidence="10">
    <location>
        <begin position="208"/>
        <end position="233"/>
    </location>
</feature>
<feature type="compositionally biased region" description="Polar residues" evidence="11">
    <location>
        <begin position="257"/>
        <end position="266"/>
    </location>
</feature>
<feature type="transmembrane region" description="Helical" evidence="10">
    <location>
        <begin position="179"/>
        <end position="196"/>
    </location>
</feature>
<protein>
    <recommendedName>
        <fullName evidence="10">Alpha-1,3-glucosyltransferase</fullName>
        <ecNumber evidence="10">2.4.1.-</ecNumber>
    </recommendedName>
</protein>
<name>A0ABP0QX49_9DINO</name>